<evidence type="ECO:0000256" key="6">
    <source>
        <dbReference type="ARBA" id="ARBA00048169"/>
    </source>
</evidence>
<dbReference type="InterPro" id="IPR022417">
    <property type="entry name" value="Porphobilin_deaminase_N"/>
</dbReference>
<keyword evidence="5 7" id="KW-0627">Porphyrin biosynthesis</keyword>
<proteinExistence type="inferred from homology"/>
<evidence type="ECO:0000259" key="8">
    <source>
        <dbReference type="Pfam" id="PF01379"/>
    </source>
</evidence>
<comment type="caution">
    <text evidence="10">The sequence shown here is derived from an EMBL/GenBank/DDBJ whole genome shotgun (WGS) entry which is preliminary data.</text>
</comment>
<evidence type="ECO:0000256" key="4">
    <source>
        <dbReference type="ARBA" id="ARBA00022679"/>
    </source>
</evidence>
<dbReference type="GO" id="GO:0005737">
    <property type="term" value="C:cytoplasm"/>
    <property type="evidence" value="ECO:0007669"/>
    <property type="project" value="UniProtKB-UniRule"/>
</dbReference>
<dbReference type="AlphaFoldDB" id="A0A543F171"/>
<dbReference type="PIRSF" id="PIRSF001438">
    <property type="entry name" value="4pyrrol_synth_OHMeBilane_synth"/>
    <property type="match status" value="1"/>
</dbReference>
<dbReference type="InterPro" id="IPR022418">
    <property type="entry name" value="Porphobilinogen_deaminase_C"/>
</dbReference>
<dbReference type="Gene3D" id="3.30.160.40">
    <property type="entry name" value="Porphobilinogen deaminase, C-terminal domain"/>
    <property type="match status" value="1"/>
</dbReference>
<evidence type="ECO:0000256" key="1">
    <source>
        <dbReference type="ARBA" id="ARBA00002869"/>
    </source>
</evidence>
<dbReference type="EC" id="2.5.1.61" evidence="7"/>
<evidence type="ECO:0000313" key="10">
    <source>
        <dbReference type="EMBL" id="TQM27587.1"/>
    </source>
</evidence>
<feature type="domain" description="Porphobilinogen deaminase C-terminal" evidence="9">
    <location>
        <begin position="225"/>
        <end position="296"/>
    </location>
</feature>
<dbReference type="PROSITE" id="PS00533">
    <property type="entry name" value="PORPHOBILINOGEN_DEAM"/>
    <property type="match status" value="1"/>
</dbReference>
<dbReference type="InterPro" id="IPR000860">
    <property type="entry name" value="HemC"/>
</dbReference>
<dbReference type="FunFam" id="3.40.190.10:FF:000005">
    <property type="entry name" value="Porphobilinogen deaminase"/>
    <property type="match status" value="1"/>
</dbReference>
<dbReference type="PANTHER" id="PTHR11557:SF0">
    <property type="entry name" value="PORPHOBILINOGEN DEAMINASE"/>
    <property type="match status" value="1"/>
</dbReference>
<dbReference type="SUPFAM" id="SSF54782">
    <property type="entry name" value="Porphobilinogen deaminase (hydroxymethylbilane synthase), C-terminal domain"/>
    <property type="match status" value="1"/>
</dbReference>
<dbReference type="Gene3D" id="3.40.190.10">
    <property type="entry name" value="Periplasmic binding protein-like II"/>
    <property type="match status" value="2"/>
</dbReference>
<dbReference type="HAMAP" id="MF_00260">
    <property type="entry name" value="Porphobil_deam"/>
    <property type="match status" value="1"/>
</dbReference>
<reference evidence="10 11" key="1">
    <citation type="submission" date="2019-06" db="EMBL/GenBank/DDBJ databases">
        <title>Sequencing the genomes of 1000 actinobacteria strains.</title>
        <authorList>
            <person name="Klenk H.-P."/>
        </authorList>
    </citation>
    <scope>NUCLEOTIDE SEQUENCE [LARGE SCALE GENOMIC DNA]</scope>
    <source>
        <strain evidence="10 11">DSM 105492</strain>
    </source>
</reference>
<dbReference type="OrthoDB" id="9810298at2"/>
<evidence type="ECO:0000256" key="5">
    <source>
        <dbReference type="ARBA" id="ARBA00023244"/>
    </source>
</evidence>
<comment type="cofactor">
    <cofactor evidence="7">
        <name>dipyrromethane</name>
        <dbReference type="ChEBI" id="CHEBI:60342"/>
    </cofactor>
    <text evidence="7">Binds 1 dipyrromethane group covalently.</text>
</comment>
<dbReference type="PANTHER" id="PTHR11557">
    <property type="entry name" value="PORPHOBILINOGEN DEAMINASE"/>
    <property type="match status" value="1"/>
</dbReference>
<evidence type="ECO:0000259" key="9">
    <source>
        <dbReference type="Pfam" id="PF03900"/>
    </source>
</evidence>
<evidence type="ECO:0000256" key="2">
    <source>
        <dbReference type="ARBA" id="ARBA00005638"/>
    </source>
</evidence>
<dbReference type="Pfam" id="PF01379">
    <property type="entry name" value="Porphobil_deam"/>
    <property type="match status" value="1"/>
</dbReference>
<comment type="function">
    <text evidence="1 7">Tetrapolymerization of the monopyrrole PBG into the hydroxymethylbilane pre-uroporphyrinogen in several discrete steps.</text>
</comment>
<feature type="modified residue" description="S-(dipyrrolylmethanemethyl)cysteine" evidence="7">
    <location>
        <position position="240"/>
    </location>
</feature>
<evidence type="ECO:0000256" key="3">
    <source>
        <dbReference type="ARBA" id="ARBA00011245"/>
    </source>
</evidence>
<comment type="miscellaneous">
    <text evidence="7">The porphobilinogen subunits are added to the dipyrromethane group.</text>
</comment>
<dbReference type="PRINTS" id="PR00151">
    <property type="entry name" value="PORPHBDMNASE"/>
</dbReference>
<accession>A0A543F171</accession>
<dbReference type="GO" id="GO:0006782">
    <property type="term" value="P:protoporphyrinogen IX biosynthetic process"/>
    <property type="evidence" value="ECO:0007669"/>
    <property type="project" value="UniProtKB-UniRule"/>
</dbReference>
<keyword evidence="4 7" id="KW-0808">Transferase</keyword>
<keyword evidence="11" id="KW-1185">Reference proteome</keyword>
<dbReference type="RefSeq" id="WP_141893924.1">
    <property type="nucleotide sequence ID" value="NZ_BAABLH010000004.1"/>
</dbReference>
<comment type="similarity">
    <text evidence="2 7">Belongs to the HMBS family.</text>
</comment>
<evidence type="ECO:0000313" key="11">
    <source>
        <dbReference type="Proteomes" id="UP000320235"/>
    </source>
</evidence>
<organism evidence="10 11">
    <name type="scientific">Microbacterium kyungheense</name>
    <dbReference type="NCBI Taxonomy" id="1263636"/>
    <lineage>
        <taxon>Bacteria</taxon>
        <taxon>Bacillati</taxon>
        <taxon>Actinomycetota</taxon>
        <taxon>Actinomycetes</taxon>
        <taxon>Micrococcales</taxon>
        <taxon>Microbacteriaceae</taxon>
        <taxon>Microbacterium</taxon>
    </lineage>
</organism>
<dbReference type="GO" id="GO:0004418">
    <property type="term" value="F:hydroxymethylbilane synthase activity"/>
    <property type="evidence" value="ECO:0007669"/>
    <property type="project" value="UniProtKB-UniRule"/>
</dbReference>
<sequence>MSSASGSTLRIGTRGSTLALAQTGMFADDLADATGVATEIVTITTDGDRSNEPLSRAGGTGLFTGALRDALEADECDIIVHSLKDLPTAPHERLVVAAIPAREDPRDALIARDGLTLDELPAGARIGTGSPRRMAQLRARRPDLQVVDIRGNVDTRLGKVTSGELDAVILAAAGLRRIGRADVVTEFLDADAWPTAPGQGALAVEVRRGEEDLVSALDHAETRAAVEAERGVLALLEAGCSAPVGARAVVDAGLLLLSASVYSLDGTTILTSSHATVWPEPEAARDIASAVARELLDAGAADLTGERP</sequence>
<comment type="subunit">
    <text evidence="3 7">Monomer.</text>
</comment>
<dbReference type="InterPro" id="IPR036803">
    <property type="entry name" value="Porphobilinogen_deaminase_C_sf"/>
</dbReference>
<feature type="domain" description="Porphobilinogen deaminase N-terminal" evidence="8">
    <location>
        <begin position="9"/>
        <end position="213"/>
    </location>
</feature>
<evidence type="ECO:0000256" key="7">
    <source>
        <dbReference type="HAMAP-Rule" id="MF_00260"/>
    </source>
</evidence>
<protein>
    <recommendedName>
        <fullName evidence="7">Porphobilinogen deaminase</fullName>
        <shortName evidence="7">PBG</shortName>
        <ecNumber evidence="7">2.5.1.61</ecNumber>
    </recommendedName>
    <alternativeName>
        <fullName evidence="7">Hydroxymethylbilane synthase</fullName>
        <shortName evidence="7">HMBS</shortName>
    </alternativeName>
    <alternativeName>
        <fullName evidence="7">Pre-uroporphyrinogen synthase</fullName>
    </alternativeName>
</protein>
<gene>
    <name evidence="7" type="primary">hemC</name>
    <name evidence="10" type="ORF">FB391_1612</name>
</gene>
<dbReference type="EMBL" id="VFPE01000002">
    <property type="protein sequence ID" value="TQM27587.1"/>
    <property type="molecule type" value="Genomic_DNA"/>
</dbReference>
<dbReference type="InterPro" id="IPR022419">
    <property type="entry name" value="Porphobilin_deaminase_cofac_BS"/>
</dbReference>
<dbReference type="NCBIfam" id="TIGR00212">
    <property type="entry name" value="hemC"/>
    <property type="match status" value="1"/>
</dbReference>
<dbReference type="Pfam" id="PF03900">
    <property type="entry name" value="Porphobil_deamC"/>
    <property type="match status" value="1"/>
</dbReference>
<dbReference type="SUPFAM" id="SSF53850">
    <property type="entry name" value="Periplasmic binding protein-like II"/>
    <property type="match status" value="1"/>
</dbReference>
<dbReference type="Proteomes" id="UP000320235">
    <property type="component" value="Unassembled WGS sequence"/>
</dbReference>
<comment type="catalytic activity">
    <reaction evidence="6 7">
        <text>4 porphobilinogen + H2O = hydroxymethylbilane + 4 NH4(+)</text>
        <dbReference type="Rhea" id="RHEA:13185"/>
        <dbReference type="ChEBI" id="CHEBI:15377"/>
        <dbReference type="ChEBI" id="CHEBI:28938"/>
        <dbReference type="ChEBI" id="CHEBI:57845"/>
        <dbReference type="ChEBI" id="CHEBI:58126"/>
        <dbReference type="EC" id="2.5.1.61"/>
    </reaction>
</comment>
<name>A0A543F171_9MICO</name>